<dbReference type="Gene3D" id="3.30.40.10">
    <property type="entry name" value="Zinc/RING finger domain, C3HC4 (zinc finger)"/>
    <property type="match status" value="1"/>
</dbReference>
<evidence type="ECO:0000256" key="1">
    <source>
        <dbReference type="ARBA" id="ARBA00000900"/>
    </source>
</evidence>
<dbReference type="GO" id="GO:0016567">
    <property type="term" value="P:protein ubiquitination"/>
    <property type="evidence" value="ECO:0007669"/>
    <property type="project" value="UniProtKB-UniPathway"/>
</dbReference>
<protein>
    <recommendedName>
        <fullName evidence="3">RING-type E3 ubiquitin transferase</fullName>
        <ecNumber evidence="3">2.3.2.27</ecNumber>
    </recommendedName>
</protein>
<dbReference type="InterPro" id="IPR003613">
    <property type="entry name" value="Ubox_domain"/>
</dbReference>
<evidence type="ECO:0000256" key="5">
    <source>
        <dbReference type="ARBA" id="ARBA00022737"/>
    </source>
</evidence>
<dbReference type="PANTHER" id="PTHR23315:SF307">
    <property type="entry name" value="U-BOX DOMAIN-CONTAINING PROTEIN 19"/>
    <property type="match status" value="1"/>
</dbReference>
<evidence type="ECO:0000256" key="4">
    <source>
        <dbReference type="ARBA" id="ARBA00022679"/>
    </source>
</evidence>
<dbReference type="InterPro" id="IPR016024">
    <property type="entry name" value="ARM-type_fold"/>
</dbReference>
<dbReference type="CDD" id="cd16664">
    <property type="entry name" value="RING-Ubox_PUB"/>
    <property type="match status" value="1"/>
</dbReference>
<dbReference type="UniPathway" id="UPA00143"/>
<dbReference type="Proteomes" id="UP000504603">
    <property type="component" value="Unplaced"/>
</dbReference>
<dbReference type="SUPFAM" id="SSF48371">
    <property type="entry name" value="ARM repeat"/>
    <property type="match status" value="1"/>
</dbReference>
<dbReference type="FunFam" id="3.30.40.10:FF:000442">
    <property type="entry name" value="RING-type E3 ubiquitin transferase"/>
    <property type="match status" value="1"/>
</dbReference>
<comment type="catalytic activity">
    <reaction evidence="1">
        <text>S-ubiquitinyl-[E2 ubiquitin-conjugating enzyme]-L-cysteine + [acceptor protein]-L-lysine = [E2 ubiquitin-conjugating enzyme]-L-cysteine + N(6)-ubiquitinyl-[acceptor protein]-L-lysine.</text>
        <dbReference type="EC" id="2.3.2.27"/>
    </reaction>
</comment>
<dbReference type="GeneID" id="111019071"/>
<dbReference type="SMART" id="SM00185">
    <property type="entry name" value="ARM"/>
    <property type="match status" value="3"/>
</dbReference>
<dbReference type="InterPro" id="IPR011989">
    <property type="entry name" value="ARM-like"/>
</dbReference>
<evidence type="ECO:0000259" key="8">
    <source>
        <dbReference type="PROSITE" id="PS51698"/>
    </source>
</evidence>
<keyword evidence="5" id="KW-0677">Repeat</keyword>
<evidence type="ECO:0000256" key="6">
    <source>
        <dbReference type="ARBA" id="ARBA00022786"/>
    </source>
</evidence>
<accession>A0A6J1DDD9</accession>
<dbReference type="Gene3D" id="1.25.10.10">
    <property type="entry name" value="Leucine-rich Repeat Variant"/>
    <property type="match status" value="1"/>
</dbReference>
<dbReference type="GO" id="GO:0061630">
    <property type="term" value="F:ubiquitin protein ligase activity"/>
    <property type="evidence" value="ECO:0007669"/>
    <property type="project" value="UniProtKB-EC"/>
</dbReference>
<name>A0A6J1DDD9_MOMCH</name>
<dbReference type="Pfam" id="PF25598">
    <property type="entry name" value="ARM_PUB"/>
    <property type="match status" value="1"/>
</dbReference>
<reference evidence="10" key="1">
    <citation type="submission" date="2025-08" db="UniProtKB">
        <authorList>
            <consortium name="RefSeq"/>
        </authorList>
    </citation>
    <scope>IDENTIFICATION</scope>
    <source>
        <strain evidence="10">OHB3-1</strain>
    </source>
</reference>
<sequence length="684" mass="76408">MIQKSNESDRRILTFPAIQPCQCIAPAKLLTSLINVTRNICGYRSKFFGGSKRNANAAIRQIGIILTFLEQIRDGDSDLPDSIVLCFSELHFIFQKIQFLLEDCALEGARLFMLMKSELVANRFRVLARSVAVALDVLPLFSIDVPIEVKEHLELVMKQARTAKFEVDRGDEEIINEVKLILSLFEYGAAPDKSKIKRVLDHIGIENWSSCNKEVKFLDSEIEFEWLSRDKTDVAFLSDLMAFMNYCRSILFDVVDCDAIRHVDRFRTDILHCLNPDDFRCSISLDFMIDPVTVATGHTYDRSSIQKWLRAGNFICPNTGEKLKNRELIPNLALRRIIHQYCTENSIPFAEPGRKKRDITRTVAAGSSTAEKIFRELAKFLADVLELGTSEEKNRAAYEIKHLSKASIFNRSCLVETGLIPNLLKLLRSLDVLTQENAIAAVLNLSKHSQSKSAIASNGGLQEIVHVLQMGYRIEARQLAAGALFYMASIAEYRRLIGEIPEAIPALTDLFMDTTDRSKKNAMVALFGLLVHPENHRKVLSAGAVPLLVNLLMTSGKENLMTDSMAILASLAERPDGAAAILQCGALNSIMGFVDSCSSIAGKEYSVFLLVALCVNGGLEVIPIMAKNQTLMSSLYNVVSEGTSRGRWKAKSLIRLLHAYCENESSSSSPVVHRLPQDRMVHVW</sequence>
<feature type="repeat" description="ARM" evidence="7">
    <location>
        <begin position="543"/>
        <end position="586"/>
    </location>
</feature>
<feature type="repeat" description="ARM" evidence="7">
    <location>
        <begin position="418"/>
        <end position="460"/>
    </location>
</feature>
<comment type="pathway">
    <text evidence="2">Protein modification; protein ubiquitination.</text>
</comment>
<keyword evidence="4" id="KW-0808">Transferase</keyword>
<dbReference type="Pfam" id="PF04564">
    <property type="entry name" value="U-box"/>
    <property type="match status" value="1"/>
</dbReference>
<evidence type="ECO:0000256" key="7">
    <source>
        <dbReference type="PROSITE-ProRule" id="PRU00259"/>
    </source>
</evidence>
<dbReference type="PROSITE" id="PS50176">
    <property type="entry name" value="ARM_REPEAT"/>
    <property type="match status" value="2"/>
</dbReference>
<dbReference type="RefSeq" id="XP_022151046.1">
    <property type="nucleotide sequence ID" value="XM_022295354.1"/>
</dbReference>
<dbReference type="PROSITE" id="PS51698">
    <property type="entry name" value="U_BOX"/>
    <property type="match status" value="1"/>
</dbReference>
<evidence type="ECO:0000313" key="9">
    <source>
        <dbReference type="Proteomes" id="UP000504603"/>
    </source>
</evidence>
<dbReference type="Pfam" id="PF25368">
    <property type="entry name" value="PUB10_N"/>
    <property type="match status" value="1"/>
</dbReference>
<keyword evidence="9" id="KW-1185">Reference proteome</keyword>
<dbReference type="InterPro" id="IPR013083">
    <property type="entry name" value="Znf_RING/FYVE/PHD"/>
</dbReference>
<dbReference type="PANTHER" id="PTHR23315">
    <property type="entry name" value="U BOX DOMAIN-CONTAINING"/>
    <property type="match status" value="1"/>
</dbReference>
<dbReference type="InterPro" id="IPR058678">
    <property type="entry name" value="ARM_PUB"/>
</dbReference>
<dbReference type="InterPro" id="IPR057623">
    <property type="entry name" value="PUB12-19-like_N"/>
</dbReference>
<proteinExistence type="predicted"/>
<evidence type="ECO:0000313" key="10">
    <source>
        <dbReference type="RefSeq" id="XP_022151046.1"/>
    </source>
</evidence>
<evidence type="ECO:0000256" key="3">
    <source>
        <dbReference type="ARBA" id="ARBA00012483"/>
    </source>
</evidence>
<dbReference type="KEGG" id="mcha:111019071"/>
<gene>
    <name evidence="10" type="primary">LOC111019071</name>
</gene>
<dbReference type="InterPro" id="IPR000225">
    <property type="entry name" value="Armadillo"/>
</dbReference>
<dbReference type="SUPFAM" id="SSF57850">
    <property type="entry name" value="RING/U-box"/>
    <property type="match status" value="1"/>
</dbReference>
<keyword evidence="6" id="KW-0833">Ubl conjugation pathway</keyword>
<dbReference type="SMART" id="SM00504">
    <property type="entry name" value="Ubox"/>
    <property type="match status" value="1"/>
</dbReference>
<dbReference type="AlphaFoldDB" id="A0A6J1DDD9"/>
<evidence type="ECO:0000256" key="2">
    <source>
        <dbReference type="ARBA" id="ARBA00004906"/>
    </source>
</evidence>
<organism evidence="9 10">
    <name type="scientific">Momordica charantia</name>
    <name type="common">Bitter gourd</name>
    <name type="synonym">Balsam pear</name>
    <dbReference type="NCBI Taxonomy" id="3673"/>
    <lineage>
        <taxon>Eukaryota</taxon>
        <taxon>Viridiplantae</taxon>
        <taxon>Streptophyta</taxon>
        <taxon>Embryophyta</taxon>
        <taxon>Tracheophyta</taxon>
        <taxon>Spermatophyta</taxon>
        <taxon>Magnoliopsida</taxon>
        <taxon>eudicotyledons</taxon>
        <taxon>Gunneridae</taxon>
        <taxon>Pentapetalae</taxon>
        <taxon>rosids</taxon>
        <taxon>fabids</taxon>
        <taxon>Cucurbitales</taxon>
        <taxon>Cucurbitaceae</taxon>
        <taxon>Momordiceae</taxon>
        <taxon>Momordica</taxon>
    </lineage>
</organism>
<dbReference type="EC" id="2.3.2.27" evidence="3"/>
<dbReference type="OrthoDB" id="10064100at2759"/>
<dbReference type="InterPro" id="IPR045210">
    <property type="entry name" value="RING-Ubox_PUB"/>
</dbReference>
<feature type="domain" description="U-box" evidence="8">
    <location>
        <begin position="274"/>
        <end position="348"/>
    </location>
</feature>